<dbReference type="PANTHER" id="PTHR43313">
    <property type="entry name" value="SHORT-CHAIN DEHYDROGENASE/REDUCTASE FAMILY 9C"/>
    <property type="match status" value="1"/>
</dbReference>
<dbReference type="PRINTS" id="PR00080">
    <property type="entry name" value="SDRFAMILY"/>
</dbReference>
<evidence type="ECO:0000313" key="4">
    <source>
        <dbReference type="Proteomes" id="UP000780801"/>
    </source>
</evidence>
<comment type="similarity">
    <text evidence="2">Belongs to the short-chain dehydrogenases/reductases (SDR) family.</text>
</comment>
<accession>A0A9P6G0K1</accession>
<gene>
    <name evidence="3" type="ORF">BGW38_003550</name>
</gene>
<dbReference type="InterPro" id="IPR036291">
    <property type="entry name" value="NAD(P)-bd_dom_sf"/>
</dbReference>
<sequence>MTLPKTSNEPGRVVIVTGCDHGLGADIVHELHQNPGLIIYATCLTQDAVQTYNAQDSTRLRAVLTDVTKQSDVDRLQAQIEEECPQGVYALLNNAGIIGGNYIDLTEIETYQKSIEVNYLGVIRITKALLPSLRRHAQARALDKLNRKTPLQPRARVVGISSIAGQYCAPGYSSYSASKHATEAFLDTLRIELAPWEIDVCMLEPFSIQTPMMAKGVDQFNAIWQGASPNTRRMYGDAFRQSNVDQAEKTFREAMPTILAVQTIVRTIQDPKGARKDRIVVASRLNRVIFWFLTMIPAWLLDKLTWMAMRKNLAWASDPHLFEDAKTR</sequence>
<reference evidence="3" key="1">
    <citation type="journal article" date="2020" name="Fungal Divers.">
        <title>Resolving the Mortierellaceae phylogeny through synthesis of multi-gene phylogenetics and phylogenomics.</title>
        <authorList>
            <person name="Vandepol N."/>
            <person name="Liber J."/>
            <person name="Desiro A."/>
            <person name="Na H."/>
            <person name="Kennedy M."/>
            <person name="Barry K."/>
            <person name="Grigoriev I.V."/>
            <person name="Miller A.N."/>
            <person name="O'Donnell K."/>
            <person name="Stajich J.E."/>
            <person name="Bonito G."/>
        </authorList>
    </citation>
    <scope>NUCLEOTIDE SEQUENCE</scope>
    <source>
        <strain evidence="3">KOD1015</strain>
    </source>
</reference>
<comment type="caution">
    <text evidence="3">The sequence shown here is derived from an EMBL/GenBank/DDBJ whole genome shotgun (WGS) entry which is preliminary data.</text>
</comment>
<dbReference type="SUPFAM" id="SSF51735">
    <property type="entry name" value="NAD(P)-binding Rossmann-fold domains"/>
    <property type="match status" value="1"/>
</dbReference>
<dbReference type="PANTHER" id="PTHR43313:SF1">
    <property type="entry name" value="3BETA-HYDROXYSTEROID DEHYDROGENASE DHS-16"/>
    <property type="match status" value="1"/>
</dbReference>
<proteinExistence type="inferred from homology"/>
<evidence type="ECO:0000313" key="3">
    <source>
        <dbReference type="EMBL" id="KAF9585180.1"/>
    </source>
</evidence>
<dbReference type="Gene3D" id="3.40.50.720">
    <property type="entry name" value="NAD(P)-binding Rossmann-like Domain"/>
    <property type="match status" value="1"/>
</dbReference>
<protein>
    <submittedName>
        <fullName evidence="3">Uncharacterized protein</fullName>
    </submittedName>
</protein>
<dbReference type="GO" id="GO:0008202">
    <property type="term" value="P:steroid metabolic process"/>
    <property type="evidence" value="ECO:0007669"/>
    <property type="project" value="TreeGrafter"/>
</dbReference>
<keyword evidence="1" id="KW-0521">NADP</keyword>
<dbReference type="AlphaFoldDB" id="A0A9P6G0K1"/>
<dbReference type="OrthoDB" id="2102561at2759"/>
<organism evidence="3 4">
    <name type="scientific">Lunasporangiospora selenospora</name>
    <dbReference type="NCBI Taxonomy" id="979761"/>
    <lineage>
        <taxon>Eukaryota</taxon>
        <taxon>Fungi</taxon>
        <taxon>Fungi incertae sedis</taxon>
        <taxon>Mucoromycota</taxon>
        <taxon>Mortierellomycotina</taxon>
        <taxon>Mortierellomycetes</taxon>
        <taxon>Mortierellales</taxon>
        <taxon>Mortierellaceae</taxon>
        <taxon>Lunasporangiospora</taxon>
    </lineage>
</organism>
<dbReference type="InterPro" id="IPR002347">
    <property type="entry name" value="SDR_fam"/>
</dbReference>
<evidence type="ECO:0000256" key="1">
    <source>
        <dbReference type="ARBA" id="ARBA00022857"/>
    </source>
</evidence>
<dbReference type="InterPro" id="IPR020904">
    <property type="entry name" value="Sc_DH/Rdtase_CS"/>
</dbReference>
<name>A0A9P6G0K1_9FUNG</name>
<keyword evidence="4" id="KW-1185">Reference proteome</keyword>
<dbReference type="Pfam" id="PF00106">
    <property type="entry name" value="adh_short"/>
    <property type="match status" value="1"/>
</dbReference>
<evidence type="ECO:0000256" key="2">
    <source>
        <dbReference type="RuleBase" id="RU000363"/>
    </source>
</evidence>
<dbReference type="PRINTS" id="PR00081">
    <property type="entry name" value="GDHRDH"/>
</dbReference>
<dbReference type="PROSITE" id="PS00061">
    <property type="entry name" value="ADH_SHORT"/>
    <property type="match status" value="1"/>
</dbReference>
<dbReference type="Proteomes" id="UP000780801">
    <property type="component" value="Unassembled WGS sequence"/>
</dbReference>
<dbReference type="EMBL" id="JAABOA010000236">
    <property type="protein sequence ID" value="KAF9585180.1"/>
    <property type="molecule type" value="Genomic_DNA"/>
</dbReference>
<dbReference type="GO" id="GO:0016491">
    <property type="term" value="F:oxidoreductase activity"/>
    <property type="evidence" value="ECO:0007669"/>
    <property type="project" value="TreeGrafter"/>
</dbReference>